<dbReference type="PANTHER" id="PTHR34365:SF7">
    <property type="entry name" value="GLYCINE-RICH DOMAIN-CONTAINING PROTEIN 1"/>
    <property type="match status" value="1"/>
</dbReference>
<dbReference type="Pfam" id="PF07173">
    <property type="entry name" value="GRDP-like"/>
    <property type="match status" value="1"/>
</dbReference>
<dbReference type="InterPro" id="IPR009836">
    <property type="entry name" value="GRDP-like"/>
</dbReference>
<gene>
    <name evidence="1" type="ORF">IWZ03DRAFT_170608</name>
</gene>
<organism evidence="1 2">
    <name type="scientific">Phyllosticta citriasiana</name>
    <dbReference type="NCBI Taxonomy" id="595635"/>
    <lineage>
        <taxon>Eukaryota</taxon>
        <taxon>Fungi</taxon>
        <taxon>Dikarya</taxon>
        <taxon>Ascomycota</taxon>
        <taxon>Pezizomycotina</taxon>
        <taxon>Dothideomycetes</taxon>
        <taxon>Dothideomycetes incertae sedis</taxon>
        <taxon>Botryosphaeriales</taxon>
        <taxon>Phyllostictaceae</taxon>
        <taxon>Phyllosticta</taxon>
    </lineage>
</organism>
<dbReference type="PANTHER" id="PTHR34365">
    <property type="entry name" value="ENOLASE (DUF1399)"/>
    <property type="match status" value="1"/>
</dbReference>
<comment type="caution">
    <text evidence="1">The sequence shown here is derived from an EMBL/GenBank/DDBJ whole genome shotgun (WGS) entry which is preliminary data.</text>
</comment>
<proteinExistence type="predicted"/>
<reference evidence="1 2" key="1">
    <citation type="submission" date="2024-04" db="EMBL/GenBank/DDBJ databases">
        <title>Phyllosticta paracitricarpa is synonymous to the EU quarantine fungus P. citricarpa based on phylogenomic analyses.</title>
        <authorList>
            <consortium name="Lawrence Berkeley National Laboratory"/>
            <person name="Van Ingen-Buijs V.A."/>
            <person name="Van Westerhoven A.C."/>
            <person name="Haridas S."/>
            <person name="Skiadas P."/>
            <person name="Martin F."/>
            <person name="Groenewald J.Z."/>
            <person name="Crous P.W."/>
            <person name="Seidl M.F."/>
        </authorList>
    </citation>
    <scope>NUCLEOTIDE SEQUENCE [LARGE SCALE GENOMIC DNA]</scope>
    <source>
        <strain evidence="1 2">CBS 123371</strain>
    </source>
</reference>
<sequence length="434" mass="49438">MFKSPAPHVTSSPLRDPAHSLFKPLGRASQTSLLDVSTAEEPLPRAAECAVHLELLEVFQTVKSRCAKSHIVAHALNLRQPYSFGVVTKRKRSARAQAAWNTYLTLAVLRFGKWWDALLKILDAPDGAVPQITKKTLPPLDVLMVWHTYLLTPRKYETLCRNGREALLQMEFPWKAVHRAIDASTNTYQLTAEAQDVFQQKTGLEAYLLSSLQRDKIHDTLTRTFLEKLAHSHLPDASEPFRLSSLGVPPYEYTPLPQAYEAHSAALSFLLPAIHRQEEFWEKMASLNWVHSPAAARTLHHAVLRYHRFLLLFARHPDATLVPTLHIDVAWHTALCSPARYAAASLAYAARCINHDDTIDDAARGDAWRDTQALYKRAYGDEYDVCRCWWCEVWMEEKEAADDDEDDDRISERAAARLERAMQAEKARMKNVRR</sequence>
<protein>
    <submittedName>
        <fullName evidence="1">Uncharacterized protein</fullName>
    </submittedName>
</protein>
<dbReference type="EMBL" id="JBBPHU010000005">
    <property type="protein sequence ID" value="KAK7517379.1"/>
    <property type="molecule type" value="Genomic_DNA"/>
</dbReference>
<dbReference type="Proteomes" id="UP001363622">
    <property type="component" value="Unassembled WGS sequence"/>
</dbReference>
<name>A0ABR1KRE9_9PEZI</name>
<evidence type="ECO:0000313" key="2">
    <source>
        <dbReference type="Proteomes" id="UP001363622"/>
    </source>
</evidence>
<evidence type="ECO:0000313" key="1">
    <source>
        <dbReference type="EMBL" id="KAK7517379.1"/>
    </source>
</evidence>
<accession>A0ABR1KRE9</accession>
<keyword evidence="2" id="KW-1185">Reference proteome</keyword>